<protein>
    <submittedName>
        <fullName evidence="2">Uncharacterized protein</fullName>
    </submittedName>
</protein>
<evidence type="ECO:0000256" key="1">
    <source>
        <dbReference type="SAM" id="Coils"/>
    </source>
</evidence>
<evidence type="ECO:0000313" key="3">
    <source>
        <dbReference type="Proteomes" id="UP001389717"/>
    </source>
</evidence>
<evidence type="ECO:0000313" key="2">
    <source>
        <dbReference type="EMBL" id="MEL3973056.1"/>
    </source>
</evidence>
<name>A0ABU9KBE2_9BACI</name>
<feature type="coiled-coil region" evidence="1">
    <location>
        <begin position="93"/>
        <end position="147"/>
    </location>
</feature>
<keyword evidence="1" id="KW-0175">Coiled coil</keyword>
<gene>
    <name evidence="2" type="ORF">AAEO50_12290</name>
</gene>
<comment type="caution">
    <text evidence="2">The sequence shown here is derived from an EMBL/GenBank/DDBJ whole genome shotgun (WGS) entry which is preliminary data.</text>
</comment>
<keyword evidence="3" id="KW-1185">Reference proteome</keyword>
<accession>A0ABU9KBE2</accession>
<dbReference type="Proteomes" id="UP001389717">
    <property type="component" value="Unassembled WGS sequence"/>
</dbReference>
<dbReference type="RefSeq" id="WP_341983992.1">
    <property type="nucleotide sequence ID" value="NZ_JBBYAF010000022.1"/>
</dbReference>
<dbReference type="EMBL" id="JBBYAF010000022">
    <property type="protein sequence ID" value="MEL3973056.1"/>
    <property type="molecule type" value="Genomic_DNA"/>
</dbReference>
<reference evidence="2 3" key="1">
    <citation type="submission" date="2024-04" db="EMBL/GenBank/DDBJ databases">
        <title>Bacillus oryzaecorticis sp. nov., a moderately halophilic bacterium isolated from rice husks.</title>
        <authorList>
            <person name="Zhu H.-S."/>
        </authorList>
    </citation>
    <scope>NUCLEOTIDE SEQUENCE [LARGE SCALE GENOMIC DNA]</scope>
    <source>
        <strain evidence="2 3">ZC255</strain>
    </source>
</reference>
<organism evidence="2 3">
    <name type="scientific">Rossellomorea oryzaecorticis</name>
    <dbReference type="NCBI Taxonomy" id="1396505"/>
    <lineage>
        <taxon>Bacteria</taxon>
        <taxon>Bacillati</taxon>
        <taxon>Bacillota</taxon>
        <taxon>Bacilli</taxon>
        <taxon>Bacillales</taxon>
        <taxon>Bacillaceae</taxon>
        <taxon>Rossellomorea</taxon>
    </lineage>
</organism>
<proteinExistence type="predicted"/>
<sequence>MKIVKERVNTKEEQQQKENLFKRMMPKPKEEKYDSSVEVHVTNKEYEMVIAAVRMSNKGYHAFVREALLNFESMQELKFPQVEDEGTKKWLTYEFEKEDKEALVNEARNSRTELKDFIRAILWTVSKEAIEKQKEKADKQRRKTQVNKGQHVDFFLRGQLLERYEDKYGKPDAIKVRDLLTELLDKHLK</sequence>